<dbReference type="SUPFAM" id="SSF53474">
    <property type="entry name" value="alpha/beta-Hydrolases"/>
    <property type="match status" value="1"/>
</dbReference>
<proteinExistence type="predicted"/>
<dbReference type="EMBL" id="JBHLTP010000002">
    <property type="protein sequence ID" value="MFC0522125.1"/>
    <property type="molecule type" value="Genomic_DNA"/>
</dbReference>
<protein>
    <submittedName>
        <fullName evidence="2">Alpha/beta hydrolase</fullName>
    </submittedName>
</protein>
<dbReference type="GO" id="GO:0016787">
    <property type="term" value="F:hydrolase activity"/>
    <property type="evidence" value="ECO:0007669"/>
    <property type="project" value="UniProtKB-KW"/>
</dbReference>
<dbReference type="Pfam" id="PF12146">
    <property type="entry name" value="Hydrolase_4"/>
    <property type="match status" value="1"/>
</dbReference>
<dbReference type="PANTHER" id="PTHR11614">
    <property type="entry name" value="PHOSPHOLIPASE-RELATED"/>
    <property type="match status" value="1"/>
</dbReference>
<dbReference type="Proteomes" id="UP001589836">
    <property type="component" value="Unassembled WGS sequence"/>
</dbReference>
<keyword evidence="3" id="KW-1185">Reference proteome</keyword>
<sequence>MDEKAFQRILKQVASNQQPIDFCMPTPLTSELTTYLEFYHLDFEEASFHLGTVDTNGKKIMVQMHAPPDPDGTVLLLHGYFDHAGHLQHAIRYLLHQQKRVVVYDLEGHGLSGGEKLSTKRFDNYGITLQSVIDDMQHQIKGPFYAIGHSTGGAILINYLLKQPHHPFHKVVVVAPLIRSSYWKLSVAGYYFLKPFMNGIGRKYRKNSSDANYIQFVRKDPLQYNTIPFEWLHALMEWNKSMKHAEISSERLFVLQGNIDQTVDWRYNLSFLQKKFPKGEFVLIDQGKHHLFNEVGAIRREVFRQIQQIISKK</sequence>
<dbReference type="InterPro" id="IPR029058">
    <property type="entry name" value="AB_hydrolase_fold"/>
</dbReference>
<dbReference type="RefSeq" id="WP_377344628.1">
    <property type="nucleotide sequence ID" value="NZ_JBHLTP010000002.1"/>
</dbReference>
<dbReference type="InterPro" id="IPR022742">
    <property type="entry name" value="Hydrolase_4"/>
</dbReference>
<feature type="domain" description="Serine aminopeptidase S33" evidence="1">
    <location>
        <begin position="69"/>
        <end position="294"/>
    </location>
</feature>
<evidence type="ECO:0000313" key="3">
    <source>
        <dbReference type="Proteomes" id="UP001589836"/>
    </source>
</evidence>
<reference evidence="2 3" key="1">
    <citation type="submission" date="2024-09" db="EMBL/GenBank/DDBJ databases">
        <authorList>
            <person name="Sun Q."/>
            <person name="Mori K."/>
        </authorList>
    </citation>
    <scope>NUCLEOTIDE SEQUENCE [LARGE SCALE GENOMIC DNA]</scope>
    <source>
        <strain evidence="2 3">NCAIM B.02529</strain>
    </source>
</reference>
<name>A0ABV6LI94_9BACI</name>
<gene>
    <name evidence="2" type="ORF">ACFFGV_00790</name>
</gene>
<dbReference type="Gene3D" id="3.40.50.1820">
    <property type="entry name" value="alpha/beta hydrolase"/>
    <property type="match status" value="1"/>
</dbReference>
<comment type="caution">
    <text evidence="2">The sequence shown here is derived from an EMBL/GenBank/DDBJ whole genome shotgun (WGS) entry which is preliminary data.</text>
</comment>
<accession>A0ABV6LI94</accession>
<evidence type="ECO:0000313" key="2">
    <source>
        <dbReference type="EMBL" id="MFC0522125.1"/>
    </source>
</evidence>
<organism evidence="2 3">
    <name type="scientific">Pontibacillus salicampi</name>
    <dbReference type="NCBI Taxonomy" id="1449801"/>
    <lineage>
        <taxon>Bacteria</taxon>
        <taxon>Bacillati</taxon>
        <taxon>Bacillota</taxon>
        <taxon>Bacilli</taxon>
        <taxon>Bacillales</taxon>
        <taxon>Bacillaceae</taxon>
        <taxon>Pontibacillus</taxon>
    </lineage>
</organism>
<dbReference type="InterPro" id="IPR051044">
    <property type="entry name" value="MAG_DAG_Lipase"/>
</dbReference>
<evidence type="ECO:0000259" key="1">
    <source>
        <dbReference type="Pfam" id="PF12146"/>
    </source>
</evidence>
<keyword evidence="2" id="KW-0378">Hydrolase</keyword>